<dbReference type="InterPro" id="IPR024072">
    <property type="entry name" value="DHFR-like_dom_sf"/>
</dbReference>
<dbReference type="EC" id="1.5.1.3" evidence="3"/>
<evidence type="ECO:0000256" key="4">
    <source>
        <dbReference type="ARBA" id="ARBA00022563"/>
    </source>
</evidence>
<evidence type="ECO:0000259" key="8">
    <source>
        <dbReference type="PROSITE" id="PS51330"/>
    </source>
</evidence>
<name>A0ABU2DTP3_9MICC</name>
<evidence type="ECO:0000313" key="10">
    <source>
        <dbReference type="Proteomes" id="UP001251870"/>
    </source>
</evidence>
<evidence type="ECO:0000256" key="6">
    <source>
        <dbReference type="ARBA" id="ARBA00023002"/>
    </source>
</evidence>
<dbReference type="PANTHER" id="PTHR48069">
    <property type="entry name" value="DIHYDROFOLATE REDUCTASE"/>
    <property type="match status" value="1"/>
</dbReference>
<evidence type="ECO:0000256" key="5">
    <source>
        <dbReference type="ARBA" id="ARBA00022857"/>
    </source>
</evidence>
<reference evidence="9 10" key="1">
    <citation type="submission" date="2023-09" db="EMBL/GenBank/DDBJ databases">
        <title>Description of three actinobacteria isolated from air of manufacturing shop in a pharmaceutical factory.</title>
        <authorList>
            <person name="Zhang D.-F."/>
        </authorList>
    </citation>
    <scope>NUCLEOTIDE SEQUENCE [LARGE SCALE GENOMIC DNA]</scope>
    <source>
        <strain evidence="9 10">LY-0111</strain>
    </source>
</reference>
<dbReference type="PROSITE" id="PS51330">
    <property type="entry name" value="DHFR_2"/>
    <property type="match status" value="1"/>
</dbReference>
<comment type="similarity">
    <text evidence="2 7">Belongs to the dihydrofolate reductase family.</text>
</comment>
<gene>
    <name evidence="9" type="ORF">RIL96_09410</name>
</gene>
<keyword evidence="4" id="KW-0554">One-carbon metabolism</keyword>
<proteinExistence type="inferred from homology"/>
<dbReference type="GO" id="GO:0004146">
    <property type="term" value="F:dihydrofolate reductase activity"/>
    <property type="evidence" value="ECO:0007669"/>
    <property type="project" value="UniProtKB-EC"/>
</dbReference>
<dbReference type="CDD" id="cd00209">
    <property type="entry name" value="DHFR"/>
    <property type="match status" value="1"/>
</dbReference>
<dbReference type="Pfam" id="PF00186">
    <property type="entry name" value="DHFR_1"/>
    <property type="match status" value="1"/>
</dbReference>
<evidence type="ECO:0000256" key="7">
    <source>
        <dbReference type="RuleBase" id="RU004474"/>
    </source>
</evidence>
<dbReference type="EMBL" id="JAVKGR010000011">
    <property type="protein sequence ID" value="MDR8019776.1"/>
    <property type="molecule type" value="Genomic_DNA"/>
</dbReference>
<dbReference type="PRINTS" id="PR00070">
    <property type="entry name" value="DHFR"/>
</dbReference>
<keyword evidence="10" id="KW-1185">Reference proteome</keyword>
<organism evidence="9 10">
    <name type="scientific">Nesterenkonia aerolata</name>
    <dbReference type="NCBI Taxonomy" id="3074079"/>
    <lineage>
        <taxon>Bacteria</taxon>
        <taxon>Bacillati</taxon>
        <taxon>Actinomycetota</taxon>
        <taxon>Actinomycetes</taxon>
        <taxon>Micrococcales</taxon>
        <taxon>Micrococcaceae</taxon>
        <taxon>Nesterenkonia</taxon>
    </lineage>
</organism>
<feature type="domain" description="DHFR" evidence="8">
    <location>
        <begin position="9"/>
        <end position="185"/>
    </location>
</feature>
<evidence type="ECO:0000313" key="9">
    <source>
        <dbReference type="EMBL" id="MDR8019776.1"/>
    </source>
</evidence>
<dbReference type="Gene3D" id="3.40.430.10">
    <property type="entry name" value="Dihydrofolate Reductase, subunit A"/>
    <property type="match status" value="1"/>
</dbReference>
<protein>
    <recommendedName>
        <fullName evidence="3">dihydrofolate reductase</fullName>
        <ecNumber evidence="3">1.5.1.3</ecNumber>
    </recommendedName>
</protein>
<dbReference type="InterPro" id="IPR017925">
    <property type="entry name" value="DHFR_CS"/>
</dbReference>
<evidence type="ECO:0000256" key="1">
    <source>
        <dbReference type="ARBA" id="ARBA00004903"/>
    </source>
</evidence>
<accession>A0ABU2DTP3</accession>
<keyword evidence="6 9" id="KW-0560">Oxidoreductase</keyword>
<dbReference type="Proteomes" id="UP001251870">
    <property type="component" value="Unassembled WGS sequence"/>
</dbReference>
<dbReference type="RefSeq" id="WP_310548767.1">
    <property type="nucleotide sequence ID" value="NZ_JAVKGR010000011.1"/>
</dbReference>
<evidence type="ECO:0000256" key="2">
    <source>
        <dbReference type="ARBA" id="ARBA00009539"/>
    </source>
</evidence>
<dbReference type="PANTHER" id="PTHR48069:SF3">
    <property type="entry name" value="DIHYDROFOLATE REDUCTASE"/>
    <property type="match status" value="1"/>
</dbReference>
<comment type="pathway">
    <text evidence="1">Cofactor biosynthesis; tetrahydrofolate biosynthesis; 5,6,7,8-tetrahydrofolate from 7,8-dihydrofolate: step 1/1.</text>
</comment>
<dbReference type="PROSITE" id="PS00075">
    <property type="entry name" value="DHFR_1"/>
    <property type="match status" value="1"/>
</dbReference>
<dbReference type="SUPFAM" id="SSF53597">
    <property type="entry name" value="Dihydrofolate reductase-like"/>
    <property type="match status" value="1"/>
</dbReference>
<comment type="caution">
    <text evidence="9">The sequence shown here is derived from an EMBL/GenBank/DDBJ whole genome shotgun (WGS) entry which is preliminary data.</text>
</comment>
<dbReference type="InterPro" id="IPR001796">
    <property type="entry name" value="DHFR_dom"/>
</dbReference>
<dbReference type="InterPro" id="IPR012259">
    <property type="entry name" value="DHFR"/>
</dbReference>
<keyword evidence="5" id="KW-0521">NADP</keyword>
<evidence type="ECO:0000256" key="3">
    <source>
        <dbReference type="ARBA" id="ARBA00012856"/>
    </source>
</evidence>
<sequence length="191" mass="20774">MTGGPRQPRIGMIWAQTVDGVIGAEGGMPWHLPEDLRHFRRTTAAAPLIMGRKTWESLPARFRPLPGRRNVVITSSDDRAAEITGAGAEPVSSLPAGLDLLSATLRSEAEEADIWIMGGGSVYARAVAEDLAELAVVTVIDLPEPGDTLAPTLPKDRWALESVQPASGWWHAESGVRYRIEHHRRRGMNVS</sequence>